<feature type="transmembrane region" description="Helical" evidence="6">
    <location>
        <begin position="103"/>
        <end position="126"/>
    </location>
</feature>
<keyword evidence="8" id="KW-1185">Reference proteome</keyword>
<feature type="transmembrane region" description="Helical" evidence="6">
    <location>
        <begin position="80"/>
        <end position="97"/>
    </location>
</feature>
<dbReference type="Proteomes" id="UP000664218">
    <property type="component" value="Unassembled WGS sequence"/>
</dbReference>
<evidence type="ECO:0000256" key="5">
    <source>
        <dbReference type="ARBA" id="ARBA00023136"/>
    </source>
</evidence>
<evidence type="ECO:0000313" key="7">
    <source>
        <dbReference type="EMBL" id="MBO1265128.1"/>
    </source>
</evidence>
<keyword evidence="4 6" id="KW-1133">Transmembrane helix</keyword>
<name>A0A939HAY5_9CLOT</name>
<proteinExistence type="predicted"/>
<gene>
    <name evidence="7" type="ORF">J3A84_08830</name>
</gene>
<evidence type="ECO:0000256" key="3">
    <source>
        <dbReference type="ARBA" id="ARBA00022692"/>
    </source>
</evidence>
<protein>
    <submittedName>
        <fullName evidence="7">YitT family protein</fullName>
    </submittedName>
</protein>
<comment type="caution">
    <text evidence="7">The sequence shown here is derived from an EMBL/GenBank/DDBJ whole genome shotgun (WGS) entry which is preliminary data.</text>
</comment>
<reference evidence="7" key="1">
    <citation type="submission" date="2021-03" db="EMBL/GenBank/DDBJ databases">
        <title>Proteiniclasticum marinus sp. nov., isolated from tidal flat sediment.</title>
        <authorList>
            <person name="Namirimu T."/>
            <person name="Yang J.-A."/>
            <person name="Yang S.-H."/>
            <person name="Kim Y.-J."/>
            <person name="Kwon K.K."/>
        </authorList>
    </citation>
    <scope>NUCLEOTIDE SEQUENCE</scope>
    <source>
        <strain evidence="7">SCR006</strain>
    </source>
</reference>
<dbReference type="RefSeq" id="WP_207599652.1">
    <property type="nucleotide sequence ID" value="NZ_JAFNJU010000006.1"/>
</dbReference>
<keyword evidence="3 6" id="KW-0812">Transmembrane</keyword>
<dbReference type="GO" id="GO:0005886">
    <property type="term" value="C:plasma membrane"/>
    <property type="evidence" value="ECO:0007669"/>
    <property type="project" value="UniProtKB-SubCell"/>
</dbReference>
<dbReference type="EMBL" id="JAFNJU010000006">
    <property type="protein sequence ID" value="MBO1265128.1"/>
    <property type="molecule type" value="Genomic_DNA"/>
</dbReference>
<comment type="subcellular location">
    <subcellularLocation>
        <location evidence="1">Cell membrane</location>
        <topology evidence="1">Multi-pass membrane protein</topology>
    </subcellularLocation>
</comment>
<dbReference type="InterPro" id="IPR051461">
    <property type="entry name" value="UPF0750_membrane"/>
</dbReference>
<evidence type="ECO:0000313" key="8">
    <source>
        <dbReference type="Proteomes" id="UP000664218"/>
    </source>
</evidence>
<evidence type="ECO:0000256" key="4">
    <source>
        <dbReference type="ARBA" id="ARBA00022989"/>
    </source>
</evidence>
<feature type="transmembrane region" description="Helical" evidence="6">
    <location>
        <begin position="171"/>
        <end position="189"/>
    </location>
</feature>
<dbReference type="PANTHER" id="PTHR33545:SF9">
    <property type="entry name" value="UPF0750 MEMBRANE PROTEIN YITE"/>
    <property type="match status" value="1"/>
</dbReference>
<feature type="transmembrane region" description="Helical" evidence="6">
    <location>
        <begin position="7"/>
        <end position="28"/>
    </location>
</feature>
<accession>A0A939HAY5</accession>
<evidence type="ECO:0000256" key="1">
    <source>
        <dbReference type="ARBA" id="ARBA00004651"/>
    </source>
</evidence>
<evidence type="ECO:0000256" key="6">
    <source>
        <dbReference type="SAM" id="Phobius"/>
    </source>
</evidence>
<keyword evidence="2" id="KW-1003">Cell membrane</keyword>
<dbReference type="Pfam" id="PF02588">
    <property type="entry name" value="YitT_membrane"/>
    <property type="match status" value="1"/>
</dbReference>
<dbReference type="InterPro" id="IPR003740">
    <property type="entry name" value="YitT"/>
</dbReference>
<keyword evidence="5 6" id="KW-0472">Membrane</keyword>
<dbReference type="AlphaFoldDB" id="A0A939HAY5"/>
<evidence type="ECO:0000256" key="2">
    <source>
        <dbReference type="ARBA" id="ARBA00022475"/>
    </source>
</evidence>
<dbReference type="PANTHER" id="PTHR33545">
    <property type="entry name" value="UPF0750 MEMBRANE PROTEIN YITT-RELATED"/>
    <property type="match status" value="1"/>
</dbReference>
<sequence length="204" mass="21921">MQKNEFILDYILITFSSLLMALAVMLFFKEHTLAPGGITGMSIVVNALTGFPVEYVSLGISVPLLIMGILFLGKSFGIKTLYITLTAPLFLKIIPQTHVTSNLLLAGVLGGLLVGISIGIAIIRGCATGGTDLLAMLINKVMTKLKLPVILFILDGIVIIGSGLISRNYMVSVYSLISLFVIISSIGFITRRFSQPRAEVTLQS</sequence>
<feature type="transmembrane region" description="Helical" evidence="6">
    <location>
        <begin position="147"/>
        <end position="165"/>
    </location>
</feature>
<organism evidence="7 8">
    <name type="scientific">Proteiniclasticum aestuarii</name>
    <dbReference type="NCBI Taxonomy" id="2817862"/>
    <lineage>
        <taxon>Bacteria</taxon>
        <taxon>Bacillati</taxon>
        <taxon>Bacillota</taxon>
        <taxon>Clostridia</taxon>
        <taxon>Eubacteriales</taxon>
        <taxon>Clostridiaceae</taxon>
        <taxon>Proteiniclasticum</taxon>
    </lineage>
</organism>
<feature type="transmembrane region" description="Helical" evidence="6">
    <location>
        <begin position="55"/>
        <end position="73"/>
    </location>
</feature>